<keyword evidence="4" id="KW-0963">Cytoplasm</keyword>
<evidence type="ECO:0000259" key="9">
    <source>
        <dbReference type="PROSITE" id="PS50190"/>
    </source>
</evidence>
<dbReference type="Pfam" id="PF16213">
    <property type="entry name" value="DCB"/>
    <property type="match status" value="1"/>
</dbReference>
<dbReference type="GO" id="GO:0005737">
    <property type="term" value="C:cytoplasm"/>
    <property type="evidence" value="ECO:0007669"/>
    <property type="project" value="UniProtKB-SubCell"/>
</dbReference>
<dbReference type="OrthoDB" id="18431at2759"/>
<evidence type="ECO:0000256" key="8">
    <source>
        <dbReference type="SAM" id="MobiDB-lite"/>
    </source>
</evidence>
<evidence type="ECO:0000256" key="5">
    <source>
        <dbReference type="ARBA" id="ARBA00022927"/>
    </source>
</evidence>
<dbReference type="InterPro" id="IPR016024">
    <property type="entry name" value="ARM-type_fold"/>
</dbReference>
<keyword evidence="11" id="KW-1185">Reference proteome</keyword>
<dbReference type="SUPFAM" id="SSF48371">
    <property type="entry name" value="ARM repeat"/>
    <property type="match status" value="1"/>
</dbReference>
<feature type="coiled-coil region" evidence="7">
    <location>
        <begin position="496"/>
        <end position="523"/>
    </location>
</feature>
<dbReference type="InterPro" id="IPR032691">
    <property type="entry name" value="Mon2/Sec7/BIG1-like_HUS"/>
</dbReference>
<dbReference type="InterPro" id="IPR023394">
    <property type="entry name" value="Sec7_C_sf"/>
</dbReference>
<dbReference type="InterPro" id="IPR000904">
    <property type="entry name" value="Sec7_dom"/>
</dbReference>
<dbReference type="SUPFAM" id="SSF48425">
    <property type="entry name" value="Sec7 domain"/>
    <property type="match status" value="1"/>
</dbReference>
<name>E4XG39_OIKDI</name>
<keyword evidence="5" id="KW-0653">Protein transport</keyword>
<evidence type="ECO:0000256" key="4">
    <source>
        <dbReference type="ARBA" id="ARBA00022490"/>
    </source>
</evidence>
<dbReference type="SMART" id="SM00222">
    <property type="entry name" value="Sec7"/>
    <property type="match status" value="1"/>
</dbReference>
<accession>E4XG39</accession>
<organism evidence="10">
    <name type="scientific">Oikopleura dioica</name>
    <name type="common">Tunicate</name>
    <dbReference type="NCBI Taxonomy" id="34765"/>
    <lineage>
        <taxon>Eukaryota</taxon>
        <taxon>Metazoa</taxon>
        <taxon>Chordata</taxon>
        <taxon>Tunicata</taxon>
        <taxon>Appendicularia</taxon>
        <taxon>Copelata</taxon>
        <taxon>Oikopleuridae</taxon>
        <taxon>Oikopleura</taxon>
    </lineage>
</organism>
<sequence length="1487" mass="167819">MFSVQQALERISNDRELKRSHNAELKKESSSALLRLKDPDQNDEKEDPQQKACRHAEIAIRTLETGCKSKSPSIQIVAIDTLCKVLAHAQYLGNTPDPDEENPNRLAIDRVLQSVADAFQGVNTDENVQLQIIKALLTAVSSSHIAVHETTLLNSVRTIYNIHLASKSLVNQTTARATLTQILSLVFSRMETAALEEIEYIQEEEKLLEISSDESPESIAKYALDLAILRATRKKTNLAVLQKDAFLVFRSLCKLSMKPLADGPPDPRSPELRSKVLSLQLILSVLQNAGPEFRRNATFSNAIKQYLCVALSKNGVSTVPEVFELSLAIFLSLLSGFKTHLKAQIEVFFKEIFLSIIESTSSTFVHRALVLEALARICADSQSVVDLYVNYDCDINAANIFERLVGNLARLVQTKTRKAEDFEEESIIRMKSLDCLVNILKCMAEWSRDLYINPHSEMSIMGKEFRSTSEVDTLEVDTNGVASTSDNSDSGFKQNESQMIEQLERLKSHKAKLEAAIALFNKKPKKGLKAFIELDVTKDDPREIGKFLLREERLSPDAIGELLGEGDQYNINIMHAYVDLLDFNQLGFVPAIRKFLSGFRLPGEAQKIDRLMEKLAARYVQCNPENATFASADAAYVLAYSIIMLTTDLHSAQVKKKMTVEDYIKMNRGINNDSDLPPDYLTAIYNEIKEEPISLKKQQHQAQESVTMTEKLRKKLYESEMESIASTAKALMEAVSHVTATFVSTTHSEHVRPMFKMLWRPALAAFSFLLQYQSQKEIVSLVLDGVRCAIRLSGIFRLDLERDSFIGILSRFSLLQQTSGVQQMQTKNIDAIKTLIMVAYTDGNYLGATWAEVLRCISQLEFLQHIGTGAQNRDAKGDQSHDLQRSLAETSIQSVVVAVDKIFAESCKLSGEAIVDFTRSLCQVSADELKQNPPRMYSLTKLVEISYYNMGRIRLQWSRVWSVLGEHFTKTGCSTDESIAAFALDSLRQLSIKYLEKGELPNYKFQNDFLRPFETIMKRTTSLANQDLVLRCIAQLVDSNQHNIRSGWKNVFGVLGIAAGSDREAIVELAFTTTTLIANQTVVNNWAILAPYLQDCVKCLSEFACNPEFPDTSMEAIRLIRVVADHIAANQKAFETLSGDDISNIPLADRVWLRGWFPLMFELSAVISRCKLDVRTRALTVMFELIKTHGGHFKANWWEDLFNVLFRVFDGLKLPEAVERREWMDTTCHHALFAVCDVFSYYYSTLAPLLLKDMHNHLVWCIKQRSPQLAQGACNCLENLVLANQACFDDEEWKEFLNCFRRIKTESDMSGQQEIQRMVEKELVHAIEAVLNTTKKSKRSPSETDEKLESLSAPGWVLYEMCDLLDDIGAKARAPHTSQQACIRQLQLLFQLVSYDEFAERVHNKLKESCSFALKSVLQNATYHSWQLTQEVINGVLSLNSQKFAIHAATIHALLCDLLIIECPVEVRQLMSKYFMRAGMLAGLTQL</sequence>
<dbReference type="Gene3D" id="1.10.220.20">
    <property type="match status" value="1"/>
</dbReference>
<protein>
    <recommendedName>
        <fullName evidence="9">SEC7 domain-containing protein</fullName>
    </recommendedName>
</protein>
<dbReference type="Pfam" id="PF09324">
    <property type="entry name" value="Sec7-like_HDS"/>
    <property type="match status" value="1"/>
</dbReference>
<dbReference type="PANTHER" id="PTHR10663">
    <property type="entry name" value="GUANYL-NUCLEOTIDE EXCHANGE FACTOR"/>
    <property type="match status" value="1"/>
</dbReference>
<gene>
    <name evidence="10" type="ORF">GSOID_T00010447001</name>
</gene>
<dbReference type="PANTHER" id="PTHR10663:SF375">
    <property type="entry name" value="LD29171P"/>
    <property type="match status" value="1"/>
</dbReference>
<dbReference type="Pfam" id="PF12783">
    <property type="entry name" value="Sec7-like_HUS"/>
    <property type="match status" value="1"/>
</dbReference>
<dbReference type="FunCoup" id="E4XG39">
    <property type="interactions" value="845"/>
</dbReference>
<dbReference type="GO" id="GO:0032012">
    <property type="term" value="P:regulation of ARF protein signal transduction"/>
    <property type="evidence" value="ECO:0007669"/>
    <property type="project" value="InterPro"/>
</dbReference>
<dbReference type="FunFam" id="1.10.1000.11:FF:000003">
    <property type="entry name" value="Brefeldin A-inhibited guanine nucleotide-exchange protein 1"/>
    <property type="match status" value="1"/>
</dbReference>
<keyword evidence="6" id="KW-0472">Membrane</keyword>
<proteinExistence type="predicted"/>
<feature type="region of interest" description="Disordered" evidence="8">
    <location>
        <begin position="13"/>
        <end position="52"/>
    </location>
</feature>
<dbReference type="GO" id="GO:0016020">
    <property type="term" value="C:membrane"/>
    <property type="evidence" value="ECO:0007669"/>
    <property type="project" value="UniProtKB-SubCell"/>
</dbReference>
<dbReference type="InterPro" id="IPR035999">
    <property type="entry name" value="Sec7_dom_sf"/>
</dbReference>
<dbReference type="PROSITE" id="PS50190">
    <property type="entry name" value="SEC7"/>
    <property type="match status" value="1"/>
</dbReference>
<dbReference type="Gene3D" id="1.10.1000.11">
    <property type="entry name" value="Arf Nucleotide-binding Site Opener,domain 2"/>
    <property type="match status" value="1"/>
</dbReference>
<comment type="subcellular location">
    <subcellularLocation>
        <location evidence="2">Cytoplasm</location>
    </subcellularLocation>
    <subcellularLocation>
        <location evidence="1">Membrane</location>
    </subcellularLocation>
</comment>
<evidence type="ECO:0000313" key="11">
    <source>
        <dbReference type="Proteomes" id="UP000001307"/>
    </source>
</evidence>
<evidence type="ECO:0000256" key="2">
    <source>
        <dbReference type="ARBA" id="ARBA00004496"/>
    </source>
</evidence>
<keyword evidence="7" id="KW-0175">Coiled coil</keyword>
<dbReference type="Proteomes" id="UP000001307">
    <property type="component" value="Unassembled WGS sequence"/>
</dbReference>
<feature type="compositionally biased region" description="Basic and acidic residues" evidence="8">
    <location>
        <begin position="13"/>
        <end position="42"/>
    </location>
</feature>
<dbReference type="GO" id="GO:0015031">
    <property type="term" value="P:protein transport"/>
    <property type="evidence" value="ECO:0007669"/>
    <property type="project" value="UniProtKB-KW"/>
</dbReference>
<dbReference type="InterPro" id="IPR032629">
    <property type="entry name" value="DCB_dom"/>
</dbReference>
<reference evidence="10" key="1">
    <citation type="journal article" date="2010" name="Science">
        <title>Plasticity of animal genome architecture unmasked by rapid evolution of a pelagic tunicate.</title>
        <authorList>
            <person name="Denoeud F."/>
            <person name="Henriet S."/>
            <person name="Mungpakdee S."/>
            <person name="Aury J.M."/>
            <person name="Da Silva C."/>
            <person name="Brinkmann H."/>
            <person name="Mikhaleva J."/>
            <person name="Olsen L.C."/>
            <person name="Jubin C."/>
            <person name="Canestro C."/>
            <person name="Bouquet J.M."/>
            <person name="Danks G."/>
            <person name="Poulain J."/>
            <person name="Campsteijn C."/>
            <person name="Adamski M."/>
            <person name="Cross I."/>
            <person name="Yadetie F."/>
            <person name="Muffato M."/>
            <person name="Louis A."/>
            <person name="Butcher S."/>
            <person name="Tsagkogeorga G."/>
            <person name="Konrad A."/>
            <person name="Singh S."/>
            <person name="Jensen M.F."/>
            <person name="Cong E.H."/>
            <person name="Eikeseth-Otteraa H."/>
            <person name="Noel B."/>
            <person name="Anthouard V."/>
            <person name="Porcel B.M."/>
            <person name="Kachouri-Lafond R."/>
            <person name="Nishino A."/>
            <person name="Ugolini M."/>
            <person name="Chourrout P."/>
            <person name="Nishida H."/>
            <person name="Aasland R."/>
            <person name="Huzurbazar S."/>
            <person name="Westhof E."/>
            <person name="Delsuc F."/>
            <person name="Lehrach H."/>
            <person name="Reinhardt R."/>
            <person name="Weissenbach J."/>
            <person name="Roy S.W."/>
            <person name="Artiguenave F."/>
            <person name="Postlethwait J.H."/>
            <person name="Manak J.R."/>
            <person name="Thompson E.M."/>
            <person name="Jaillon O."/>
            <person name="Du Pasquier L."/>
            <person name="Boudinot P."/>
            <person name="Liberles D.A."/>
            <person name="Volff J.N."/>
            <person name="Philippe H."/>
            <person name="Lenhard B."/>
            <person name="Roest Crollius H."/>
            <person name="Wincker P."/>
            <person name="Chourrout D."/>
        </authorList>
    </citation>
    <scope>NUCLEOTIDE SEQUENCE [LARGE SCALE GENOMIC DNA]</scope>
</reference>
<dbReference type="InterPro" id="IPR015403">
    <property type="entry name" value="Mon2/Sec7/BIG1-like_HDS"/>
</dbReference>
<evidence type="ECO:0000313" key="10">
    <source>
        <dbReference type="EMBL" id="CBY09637.1"/>
    </source>
</evidence>
<dbReference type="GO" id="GO:0005085">
    <property type="term" value="F:guanyl-nucleotide exchange factor activity"/>
    <property type="evidence" value="ECO:0007669"/>
    <property type="project" value="InterPro"/>
</dbReference>
<evidence type="ECO:0000256" key="1">
    <source>
        <dbReference type="ARBA" id="ARBA00004370"/>
    </source>
</evidence>
<feature type="domain" description="SEC7" evidence="9">
    <location>
        <begin position="502"/>
        <end position="691"/>
    </location>
</feature>
<keyword evidence="3" id="KW-0813">Transport</keyword>
<dbReference type="EMBL" id="FN653047">
    <property type="protein sequence ID" value="CBY09637.1"/>
    <property type="molecule type" value="Genomic_DNA"/>
</dbReference>
<dbReference type="Pfam" id="PF01369">
    <property type="entry name" value="Sec7"/>
    <property type="match status" value="1"/>
</dbReference>
<evidence type="ECO:0000256" key="3">
    <source>
        <dbReference type="ARBA" id="ARBA00022448"/>
    </source>
</evidence>
<evidence type="ECO:0000256" key="7">
    <source>
        <dbReference type="SAM" id="Coils"/>
    </source>
</evidence>
<dbReference type="CDD" id="cd00171">
    <property type="entry name" value="Sec7"/>
    <property type="match status" value="1"/>
</dbReference>
<evidence type="ECO:0000256" key="6">
    <source>
        <dbReference type="ARBA" id="ARBA00023136"/>
    </source>
</evidence>
<dbReference type="InParanoid" id="E4XG39"/>